<evidence type="ECO:0000313" key="2">
    <source>
        <dbReference type="EMBL" id="RAW38609.1"/>
    </source>
</evidence>
<dbReference type="OrthoDB" id="91923at2759"/>
<accession>A0A329SPN8</accession>
<dbReference type="Proteomes" id="UP000251314">
    <property type="component" value="Unassembled WGS sequence"/>
</dbReference>
<keyword evidence="1" id="KW-0472">Membrane</keyword>
<evidence type="ECO:0000256" key="1">
    <source>
        <dbReference type="SAM" id="Phobius"/>
    </source>
</evidence>
<feature type="transmembrane region" description="Helical" evidence="1">
    <location>
        <begin position="78"/>
        <end position="99"/>
    </location>
</feature>
<dbReference type="InterPro" id="IPR032675">
    <property type="entry name" value="LRR_dom_sf"/>
</dbReference>
<keyword evidence="1" id="KW-1133">Transmembrane helix</keyword>
<dbReference type="AlphaFoldDB" id="A0A329SPN8"/>
<dbReference type="SUPFAM" id="SSF52058">
    <property type="entry name" value="L domain-like"/>
    <property type="match status" value="1"/>
</dbReference>
<comment type="caution">
    <text evidence="2">The sequence shown here is derived from an EMBL/GenBank/DDBJ whole genome shotgun (WGS) entry which is preliminary data.</text>
</comment>
<feature type="transmembrane region" description="Helical" evidence="1">
    <location>
        <begin position="347"/>
        <end position="366"/>
    </location>
</feature>
<feature type="transmembrane region" description="Helical" evidence="1">
    <location>
        <begin position="28"/>
        <end position="58"/>
    </location>
</feature>
<dbReference type="STRING" id="29920.A0A329SPN8"/>
<organism evidence="2 3">
    <name type="scientific">Phytophthora cactorum</name>
    <dbReference type="NCBI Taxonomy" id="29920"/>
    <lineage>
        <taxon>Eukaryota</taxon>
        <taxon>Sar</taxon>
        <taxon>Stramenopiles</taxon>
        <taxon>Oomycota</taxon>
        <taxon>Peronosporomycetes</taxon>
        <taxon>Peronosporales</taxon>
        <taxon>Peronosporaceae</taxon>
        <taxon>Phytophthora</taxon>
    </lineage>
</organism>
<feature type="transmembrane region" description="Helical" evidence="1">
    <location>
        <begin position="213"/>
        <end position="239"/>
    </location>
</feature>
<sequence length="696" mass="78857">MLRLAGAVKRRRPTLAIKRRPDGSFSPFTLHLCWFGFIGLHGFGLAYFSTIAWCYWNLSGTYLNVWITYNDLGIGTKHYHSIAVVHGCLAAIHLAYLVWMFGWSFKKRRLVIAVFNVFSRPGNEKKIGTISRLYHSTLARMGILDVDGPYFDLVLLFREIVETALQTQQAYRMSLLLPRTELNRGYAAMLVINCWSTALVHSVFHMDATKRRLLAVLADCALDLVTSVGITTVLLAIYFPDFDVELSGFPPHKWYEDVWIVHVSSEFQILLVCSWGDLTLRVIFALSMISNMNNMKKLLSMKMPKRRKSKLRHQVTTVIPLNPSLSDATDSRTQSKLDIVVASESRITQILFFVWGFAILAVHLYAESISELPQCKMQVKPWMTTEPSCSLLVFDCYESKINGQASEFISQWSHFDRKTTSRVVIHHCPKLEVPDLLKEFSQMEVLKVYNSTIASWNESAALSQSYHPNLMMLYLVRVNLPNGELPAGLLSDDFPLALGDIELCATNLRSLPEDLDLKWPKFASIYLERCELTEVPESLARLAPFDLSLAMNPISTLPPSLLEGGVGYLHVGSTLISELPANVTEISSFLVVRVDNTTVSFFWDWIDTLVEHNDIMISVIHPILATNSPYCSDLQRIYDGEQNAFSRPWRDSQSRILSNASVENWPVLQAAVACGPWPSTWYPLDFEDVYSGIKDV</sequence>
<feature type="transmembrane region" description="Helical" evidence="1">
    <location>
        <begin position="267"/>
        <end position="289"/>
    </location>
</feature>
<dbReference type="VEuPathDB" id="FungiDB:PC110_g5124"/>
<evidence type="ECO:0000313" key="3">
    <source>
        <dbReference type="Proteomes" id="UP000251314"/>
    </source>
</evidence>
<dbReference type="Gene3D" id="3.80.10.10">
    <property type="entry name" value="Ribonuclease Inhibitor"/>
    <property type="match status" value="1"/>
</dbReference>
<keyword evidence="3" id="KW-1185">Reference proteome</keyword>
<keyword evidence="1" id="KW-0812">Transmembrane</keyword>
<protein>
    <submittedName>
        <fullName evidence="2">Uncharacterized protein</fullName>
    </submittedName>
</protein>
<dbReference type="EMBL" id="MJFZ01000084">
    <property type="protein sequence ID" value="RAW38609.1"/>
    <property type="molecule type" value="Genomic_DNA"/>
</dbReference>
<proteinExistence type="predicted"/>
<reference evidence="2 3" key="1">
    <citation type="submission" date="2018-01" db="EMBL/GenBank/DDBJ databases">
        <title>Draft genome of the strawberry crown rot pathogen Phytophthora cactorum.</title>
        <authorList>
            <person name="Armitage A.D."/>
            <person name="Lysoe E."/>
            <person name="Nellist C.F."/>
            <person name="Harrison R.J."/>
            <person name="Brurberg M.B."/>
        </authorList>
    </citation>
    <scope>NUCLEOTIDE SEQUENCE [LARGE SCALE GENOMIC DNA]</scope>
    <source>
        <strain evidence="2 3">10300</strain>
    </source>
</reference>
<gene>
    <name evidence="2" type="ORF">PC110_g5124</name>
</gene>
<name>A0A329SPN8_9STRA</name>